<dbReference type="SUPFAM" id="SSF53474">
    <property type="entry name" value="alpha/beta-Hydrolases"/>
    <property type="match status" value="1"/>
</dbReference>
<proteinExistence type="predicted"/>
<name>A0A9Q3M8T2_9HYPH</name>
<dbReference type="InterPro" id="IPR052897">
    <property type="entry name" value="Sec-Metab_Biosynth_Hydrolase"/>
</dbReference>
<feature type="domain" description="AB hydrolase-1" evidence="2">
    <location>
        <begin position="30"/>
        <end position="242"/>
    </location>
</feature>
<dbReference type="GO" id="GO:0016787">
    <property type="term" value="F:hydrolase activity"/>
    <property type="evidence" value="ECO:0007669"/>
    <property type="project" value="UniProtKB-KW"/>
</dbReference>
<accession>A0A9Q3M8T2</accession>
<evidence type="ECO:0000313" key="3">
    <source>
        <dbReference type="EMBL" id="MBX5021746.1"/>
    </source>
</evidence>
<dbReference type="Gene3D" id="3.40.50.1820">
    <property type="entry name" value="alpha/beta hydrolase"/>
    <property type="match status" value="1"/>
</dbReference>
<keyword evidence="1" id="KW-0732">Signal</keyword>
<keyword evidence="3" id="KW-0378">Hydrolase</keyword>
<feature type="signal peptide" evidence="1">
    <location>
        <begin position="1"/>
        <end position="21"/>
    </location>
</feature>
<dbReference type="InterPro" id="IPR029058">
    <property type="entry name" value="AB_hydrolase_fold"/>
</dbReference>
<dbReference type="PANTHER" id="PTHR37017:SF11">
    <property type="entry name" value="ESTERASE_LIPASE_THIOESTERASE DOMAIN-CONTAINING PROTEIN"/>
    <property type="match status" value="1"/>
</dbReference>
<dbReference type="GeneID" id="66142305"/>
<dbReference type="AlphaFoldDB" id="A0A9Q3M8T2"/>
<dbReference type="Pfam" id="PF12697">
    <property type="entry name" value="Abhydrolase_6"/>
    <property type="match status" value="1"/>
</dbReference>
<evidence type="ECO:0000313" key="4">
    <source>
        <dbReference type="Proteomes" id="UP000749740"/>
    </source>
</evidence>
<gene>
    <name evidence="3" type="ORF">HJB63_03995</name>
</gene>
<comment type="caution">
    <text evidence="3">The sequence shown here is derived from an EMBL/GenBank/DDBJ whole genome shotgun (WGS) entry which is preliminary data.</text>
</comment>
<reference evidence="3" key="1">
    <citation type="submission" date="2020-04" db="EMBL/GenBank/DDBJ databases">
        <title>Global-level population genomics: horizontal gene transfer, symbiosis and evolution in Rhizobia.</title>
        <authorList>
            <person name="Gai Y."/>
        </authorList>
    </citation>
    <scope>NUCLEOTIDE SEQUENCE</scope>
    <source>
        <strain evidence="3">BLR57</strain>
    </source>
</reference>
<dbReference type="PANTHER" id="PTHR37017">
    <property type="entry name" value="AB HYDROLASE-1 DOMAIN-CONTAINING PROTEIN-RELATED"/>
    <property type="match status" value="1"/>
</dbReference>
<dbReference type="Proteomes" id="UP000749740">
    <property type="component" value="Unassembled WGS sequence"/>
</dbReference>
<evidence type="ECO:0000259" key="2">
    <source>
        <dbReference type="Pfam" id="PF12697"/>
    </source>
</evidence>
<dbReference type="EMBL" id="JABDYC010000001">
    <property type="protein sequence ID" value="MBX5021746.1"/>
    <property type="molecule type" value="Genomic_DNA"/>
</dbReference>
<feature type="chain" id="PRO_5040463207" evidence="1">
    <location>
        <begin position="22"/>
        <end position="255"/>
    </location>
</feature>
<evidence type="ECO:0000256" key="1">
    <source>
        <dbReference type="SAM" id="SignalP"/>
    </source>
</evidence>
<protein>
    <submittedName>
        <fullName evidence="3">Alpha/beta hydrolase</fullName>
    </submittedName>
</protein>
<sequence>MTKHLTFIAALAFATAGIAFAAEAAAVKNIVIVHGALADGSGWRKATEILEKRGFNVTIVQEPLTSLDDDVAATKRVLDLQEGPTLLVGHSYGGMVITAAGNDPHVAGLVYVAAFQPDKGESLLSLTSSKPAGSMNIKETKDGKYLYLDPGAFAAAFAADLPKAETDFLARSQVFASKQAFSAKIGEPAWRTKPSWAIVATEDRSINPELEREMARRAGSAVTEIKGSHAVFASQAEKVADVIEQAAGKAGQRRG</sequence>
<dbReference type="InterPro" id="IPR000073">
    <property type="entry name" value="AB_hydrolase_1"/>
</dbReference>
<dbReference type="RefSeq" id="WP_207242391.1">
    <property type="nucleotide sequence ID" value="NZ_CP071454.1"/>
</dbReference>
<organism evidence="3 4">
    <name type="scientific">Rhizobium lentis</name>
    <dbReference type="NCBI Taxonomy" id="1138194"/>
    <lineage>
        <taxon>Bacteria</taxon>
        <taxon>Pseudomonadati</taxon>
        <taxon>Pseudomonadota</taxon>
        <taxon>Alphaproteobacteria</taxon>
        <taxon>Hyphomicrobiales</taxon>
        <taxon>Rhizobiaceae</taxon>
        <taxon>Rhizobium/Agrobacterium group</taxon>
        <taxon>Rhizobium</taxon>
    </lineage>
</organism>